<dbReference type="Proteomes" id="UP000256763">
    <property type="component" value="Unassembled WGS sequence"/>
</dbReference>
<evidence type="ECO:0000256" key="5">
    <source>
        <dbReference type="ARBA" id="ARBA00023004"/>
    </source>
</evidence>
<evidence type="ECO:0000256" key="4">
    <source>
        <dbReference type="ARBA" id="ARBA00022982"/>
    </source>
</evidence>
<dbReference type="PANTHER" id="PTHR37424:SF1">
    <property type="entry name" value="BACTERIOFERRITIN-ASSOCIATED FERREDOXIN"/>
    <property type="match status" value="1"/>
</dbReference>
<evidence type="ECO:0000256" key="3">
    <source>
        <dbReference type="ARBA" id="ARBA00022723"/>
    </source>
</evidence>
<comment type="similarity">
    <text evidence="9">Belongs to the Bfd family.</text>
</comment>
<dbReference type="InterPro" id="IPR052371">
    <property type="entry name" value="BFD-associated_ferredoxin"/>
</dbReference>
<dbReference type="InterPro" id="IPR041854">
    <property type="entry name" value="BFD-like_2Fe2S-bd_dom_sf"/>
</dbReference>
<dbReference type="Pfam" id="PF04324">
    <property type="entry name" value="Fer2_BFD"/>
    <property type="match status" value="1"/>
</dbReference>
<reference evidence="12" key="1">
    <citation type="submission" date="2017-05" db="EMBL/GenBank/DDBJ databases">
        <authorList>
            <person name="Sharma S."/>
            <person name="Sidhu C."/>
            <person name="Pinnaka A.K."/>
        </authorList>
    </citation>
    <scope>NUCLEOTIDE SEQUENCE [LARGE SCALE GENOMIC DNA]</scope>
    <source>
        <strain evidence="12">AK93</strain>
    </source>
</reference>
<dbReference type="Gene3D" id="1.10.10.1100">
    <property type="entry name" value="BFD-like [2Fe-2S]-binding domain"/>
    <property type="match status" value="1"/>
</dbReference>
<evidence type="ECO:0000256" key="1">
    <source>
        <dbReference type="ARBA" id="ARBA00022448"/>
    </source>
</evidence>
<evidence type="ECO:0000256" key="2">
    <source>
        <dbReference type="ARBA" id="ARBA00022714"/>
    </source>
</evidence>
<comment type="cofactor">
    <cofactor evidence="7">
        <name>[2Fe-2S] cluster</name>
        <dbReference type="ChEBI" id="CHEBI:190135"/>
    </cofactor>
</comment>
<evidence type="ECO:0000313" key="12">
    <source>
        <dbReference type="Proteomes" id="UP000256763"/>
    </source>
</evidence>
<keyword evidence="12" id="KW-1185">Reference proteome</keyword>
<dbReference type="GO" id="GO:0046872">
    <property type="term" value="F:metal ion binding"/>
    <property type="evidence" value="ECO:0007669"/>
    <property type="project" value="UniProtKB-KW"/>
</dbReference>
<evidence type="ECO:0000313" key="11">
    <source>
        <dbReference type="EMBL" id="RFA39262.1"/>
    </source>
</evidence>
<dbReference type="RefSeq" id="WP_116300784.1">
    <property type="nucleotide sequence ID" value="NZ_NFZV01000001.1"/>
</dbReference>
<accession>A0A3E0X364</accession>
<keyword evidence="5" id="KW-0408">Iron</keyword>
<organism evidence="11 12">
    <name type="scientific">Alkalilimnicola ehrlichii</name>
    <dbReference type="NCBI Taxonomy" id="351052"/>
    <lineage>
        <taxon>Bacteria</taxon>
        <taxon>Pseudomonadati</taxon>
        <taxon>Pseudomonadota</taxon>
        <taxon>Gammaproteobacteria</taxon>
        <taxon>Chromatiales</taxon>
        <taxon>Ectothiorhodospiraceae</taxon>
        <taxon>Alkalilimnicola</taxon>
    </lineage>
</organism>
<keyword evidence="6" id="KW-0411">Iron-sulfur</keyword>
<keyword evidence="1" id="KW-0813">Transport</keyword>
<feature type="domain" description="BFD-like [2Fe-2S]-binding" evidence="10">
    <location>
        <begin position="2"/>
        <end position="49"/>
    </location>
</feature>
<keyword evidence="2" id="KW-0001">2Fe-2S</keyword>
<dbReference type="GO" id="GO:0051537">
    <property type="term" value="F:2 iron, 2 sulfur cluster binding"/>
    <property type="evidence" value="ECO:0007669"/>
    <property type="project" value="UniProtKB-KW"/>
</dbReference>
<sequence>MYVCVCRAISDRHIREAVQSGARTMRELRQQLGLCSDCGKCGPCARDVLVKELEVAVPVKSVA</sequence>
<dbReference type="InterPro" id="IPR007419">
    <property type="entry name" value="BFD-like_2Fe2S-bd_dom"/>
</dbReference>
<protein>
    <recommendedName>
        <fullName evidence="8">Bacterioferritin-associated ferredoxin</fullName>
    </recommendedName>
</protein>
<evidence type="ECO:0000256" key="9">
    <source>
        <dbReference type="ARBA" id="ARBA00046332"/>
    </source>
</evidence>
<dbReference type="PANTHER" id="PTHR37424">
    <property type="entry name" value="BACTERIOFERRITIN-ASSOCIATED FERREDOXIN"/>
    <property type="match status" value="1"/>
</dbReference>
<evidence type="ECO:0000259" key="10">
    <source>
        <dbReference type="Pfam" id="PF04324"/>
    </source>
</evidence>
<gene>
    <name evidence="11" type="ORF">CAL65_00045</name>
</gene>
<evidence type="ECO:0000256" key="7">
    <source>
        <dbReference type="ARBA" id="ARBA00034078"/>
    </source>
</evidence>
<evidence type="ECO:0000256" key="6">
    <source>
        <dbReference type="ARBA" id="ARBA00023014"/>
    </source>
</evidence>
<evidence type="ECO:0000256" key="8">
    <source>
        <dbReference type="ARBA" id="ARBA00039386"/>
    </source>
</evidence>
<name>A0A3E0X364_9GAMM</name>
<comment type="caution">
    <text evidence="11">The sequence shown here is derived from an EMBL/GenBank/DDBJ whole genome shotgun (WGS) entry which is preliminary data.</text>
</comment>
<keyword evidence="3" id="KW-0479">Metal-binding</keyword>
<keyword evidence="4" id="KW-0249">Electron transport</keyword>
<proteinExistence type="inferred from homology"/>
<dbReference type="EMBL" id="NFZW01000001">
    <property type="protein sequence ID" value="RFA39262.1"/>
    <property type="molecule type" value="Genomic_DNA"/>
</dbReference>
<dbReference type="OrthoDB" id="9815350at2"/>
<dbReference type="AlphaFoldDB" id="A0A3E0X364"/>